<dbReference type="Proteomes" id="UP001595632">
    <property type="component" value="Unassembled WGS sequence"/>
</dbReference>
<evidence type="ECO:0000313" key="1">
    <source>
        <dbReference type="EMBL" id="MFC3143555.1"/>
    </source>
</evidence>
<dbReference type="RefSeq" id="WP_275630839.1">
    <property type="nucleotide sequence ID" value="NZ_JARGYD010000001.1"/>
</dbReference>
<reference evidence="2" key="1">
    <citation type="journal article" date="2019" name="Int. J. Syst. Evol. Microbiol.">
        <title>The Global Catalogue of Microorganisms (GCM) 10K type strain sequencing project: providing services to taxonomists for standard genome sequencing and annotation.</title>
        <authorList>
            <consortium name="The Broad Institute Genomics Platform"/>
            <consortium name="The Broad Institute Genome Sequencing Center for Infectious Disease"/>
            <person name="Wu L."/>
            <person name="Ma J."/>
        </authorList>
    </citation>
    <scope>NUCLEOTIDE SEQUENCE [LARGE SCALE GENOMIC DNA]</scope>
    <source>
        <strain evidence="2">KCTC 52366</strain>
    </source>
</reference>
<name>A0ABV7GU68_9RHOB</name>
<evidence type="ECO:0008006" key="3">
    <source>
        <dbReference type="Google" id="ProtNLM"/>
    </source>
</evidence>
<evidence type="ECO:0000313" key="2">
    <source>
        <dbReference type="Proteomes" id="UP001595632"/>
    </source>
</evidence>
<comment type="caution">
    <text evidence="1">The sequence shown here is derived from an EMBL/GenBank/DDBJ whole genome shotgun (WGS) entry which is preliminary data.</text>
</comment>
<gene>
    <name evidence="1" type="ORF">ACFOGP_12600</name>
</gene>
<organism evidence="1 2">
    <name type="scientific">Psychromarinibacter halotolerans</name>
    <dbReference type="NCBI Taxonomy" id="1775175"/>
    <lineage>
        <taxon>Bacteria</taxon>
        <taxon>Pseudomonadati</taxon>
        <taxon>Pseudomonadota</taxon>
        <taxon>Alphaproteobacteria</taxon>
        <taxon>Rhodobacterales</taxon>
        <taxon>Paracoccaceae</taxon>
        <taxon>Psychromarinibacter</taxon>
    </lineage>
</organism>
<protein>
    <recommendedName>
        <fullName evidence="3">PGM1 C-terminal domain-containing protein</fullName>
    </recommendedName>
</protein>
<accession>A0ABV7GU68</accession>
<proteinExistence type="predicted"/>
<keyword evidence="2" id="KW-1185">Reference proteome</keyword>
<sequence>MTWDPKLAMMRTELSRDLGQVKAWCEHKHPGRPRYTLVAVAKFYEAMGVSLEVGVAETEHPFDEDSIIRTAVKGLGVLGYFTSTSGAKWTSPGTIVFAADLSAHESLAAVRYFREMGLSE</sequence>
<dbReference type="EMBL" id="JBHRTB010000010">
    <property type="protein sequence ID" value="MFC3143555.1"/>
    <property type="molecule type" value="Genomic_DNA"/>
</dbReference>